<comment type="caution">
    <text evidence="2">The sequence shown here is derived from an EMBL/GenBank/DDBJ whole genome shotgun (WGS) entry which is preliminary data.</text>
</comment>
<dbReference type="Proteomes" id="UP001596513">
    <property type="component" value="Unassembled WGS sequence"/>
</dbReference>
<dbReference type="InterPro" id="IPR014710">
    <property type="entry name" value="RmlC-like_jellyroll"/>
</dbReference>
<protein>
    <recommendedName>
        <fullName evidence="1">Cyclic nucleotide-binding domain-containing protein</fullName>
    </recommendedName>
</protein>
<dbReference type="RefSeq" id="WP_380206148.1">
    <property type="nucleotide sequence ID" value="NZ_JBHTEK010000001.1"/>
</dbReference>
<accession>A0ABW2U287</accession>
<reference evidence="3" key="1">
    <citation type="journal article" date="2019" name="Int. J. Syst. Evol. Microbiol.">
        <title>The Global Catalogue of Microorganisms (GCM) 10K type strain sequencing project: providing services to taxonomists for standard genome sequencing and annotation.</title>
        <authorList>
            <consortium name="The Broad Institute Genomics Platform"/>
            <consortium name="The Broad Institute Genome Sequencing Center for Infectious Disease"/>
            <person name="Wu L."/>
            <person name="Ma J."/>
        </authorList>
    </citation>
    <scope>NUCLEOTIDE SEQUENCE [LARGE SCALE GENOMIC DNA]</scope>
    <source>
        <strain evidence="3">JCM 19635</strain>
    </source>
</reference>
<evidence type="ECO:0000313" key="2">
    <source>
        <dbReference type="EMBL" id="MFC7666531.1"/>
    </source>
</evidence>
<evidence type="ECO:0000259" key="1">
    <source>
        <dbReference type="PROSITE" id="PS50042"/>
    </source>
</evidence>
<dbReference type="InterPro" id="IPR000595">
    <property type="entry name" value="cNMP-bd_dom"/>
</dbReference>
<dbReference type="EMBL" id="JBHTEK010000001">
    <property type="protein sequence ID" value="MFC7666531.1"/>
    <property type="molecule type" value="Genomic_DNA"/>
</dbReference>
<sequence>MLSAIVPIMNEVEYATDQQIFAKGDLGASLFIVHEGAVGIYNGEHRLITFRAGDFWRAGAARCRAPLGHGARPGAGAGFPPRPG</sequence>
<dbReference type="Gene3D" id="2.60.120.10">
    <property type="entry name" value="Jelly Rolls"/>
    <property type="match status" value="1"/>
</dbReference>
<dbReference type="PROSITE" id="PS50042">
    <property type="entry name" value="CNMP_BINDING_3"/>
    <property type="match status" value="1"/>
</dbReference>
<organism evidence="2 3">
    <name type="scientific">Hymenobacter humi</name>
    <dbReference type="NCBI Taxonomy" id="1411620"/>
    <lineage>
        <taxon>Bacteria</taxon>
        <taxon>Pseudomonadati</taxon>
        <taxon>Bacteroidota</taxon>
        <taxon>Cytophagia</taxon>
        <taxon>Cytophagales</taxon>
        <taxon>Hymenobacteraceae</taxon>
        <taxon>Hymenobacter</taxon>
    </lineage>
</organism>
<gene>
    <name evidence="2" type="ORF">ACFQT0_03145</name>
</gene>
<dbReference type="InterPro" id="IPR018490">
    <property type="entry name" value="cNMP-bd_dom_sf"/>
</dbReference>
<dbReference type="SUPFAM" id="SSF51206">
    <property type="entry name" value="cAMP-binding domain-like"/>
    <property type="match status" value="1"/>
</dbReference>
<name>A0ABW2U287_9BACT</name>
<keyword evidence="3" id="KW-1185">Reference proteome</keyword>
<feature type="domain" description="Cyclic nucleotide-binding" evidence="1">
    <location>
        <begin position="1"/>
        <end position="56"/>
    </location>
</feature>
<proteinExistence type="predicted"/>
<evidence type="ECO:0000313" key="3">
    <source>
        <dbReference type="Proteomes" id="UP001596513"/>
    </source>
</evidence>